<dbReference type="PANTHER" id="PTHR24104:SF57">
    <property type="entry name" value="BEE-MILK PROTEIN"/>
    <property type="match status" value="1"/>
</dbReference>
<dbReference type="GO" id="GO:0061630">
    <property type="term" value="F:ubiquitin protein ligase activity"/>
    <property type="evidence" value="ECO:0007669"/>
    <property type="project" value="TreeGrafter"/>
</dbReference>
<keyword evidence="1" id="KW-0677">Repeat</keyword>
<feature type="non-terminal residue" evidence="3">
    <location>
        <position position="1"/>
    </location>
</feature>
<dbReference type="PANTHER" id="PTHR24104">
    <property type="entry name" value="E3 UBIQUITIN-PROTEIN LIGASE NHLRC1-RELATED"/>
    <property type="match status" value="1"/>
</dbReference>
<evidence type="ECO:0000313" key="3">
    <source>
        <dbReference type="EMBL" id="CAF5221324.1"/>
    </source>
</evidence>
<gene>
    <name evidence="3" type="ORF">GIL414_LOCUS84491</name>
</gene>
<accession>A0A8S3JX51</accession>
<dbReference type="InterPro" id="IPR011042">
    <property type="entry name" value="6-blade_b-propeller_TolB-like"/>
</dbReference>
<dbReference type="GO" id="GO:0043161">
    <property type="term" value="P:proteasome-mediated ubiquitin-dependent protein catabolic process"/>
    <property type="evidence" value="ECO:0007669"/>
    <property type="project" value="TreeGrafter"/>
</dbReference>
<dbReference type="EMBL" id="CAJOBJ010366519">
    <property type="protein sequence ID" value="CAF5221324.1"/>
    <property type="molecule type" value="Genomic_DNA"/>
</dbReference>
<dbReference type="PROSITE" id="PS51125">
    <property type="entry name" value="NHL"/>
    <property type="match status" value="1"/>
</dbReference>
<name>A0A8S3JX51_9BILA</name>
<dbReference type="Gene3D" id="2.120.10.30">
    <property type="entry name" value="TolB, C-terminal domain"/>
    <property type="match status" value="1"/>
</dbReference>
<organism evidence="3 4">
    <name type="scientific">Rotaria magnacalcarata</name>
    <dbReference type="NCBI Taxonomy" id="392030"/>
    <lineage>
        <taxon>Eukaryota</taxon>
        <taxon>Metazoa</taxon>
        <taxon>Spiralia</taxon>
        <taxon>Gnathifera</taxon>
        <taxon>Rotifera</taxon>
        <taxon>Eurotatoria</taxon>
        <taxon>Bdelloidea</taxon>
        <taxon>Philodinida</taxon>
        <taxon>Philodinidae</taxon>
        <taxon>Rotaria</taxon>
    </lineage>
</organism>
<dbReference type="Pfam" id="PF01436">
    <property type="entry name" value="NHL"/>
    <property type="match status" value="1"/>
</dbReference>
<proteinExistence type="predicted"/>
<evidence type="ECO:0000256" key="2">
    <source>
        <dbReference type="PROSITE-ProRule" id="PRU00504"/>
    </source>
</evidence>
<evidence type="ECO:0008006" key="5">
    <source>
        <dbReference type="Google" id="ProtNLM"/>
    </source>
</evidence>
<dbReference type="SUPFAM" id="SSF101898">
    <property type="entry name" value="NHL repeat"/>
    <property type="match status" value="1"/>
</dbReference>
<sequence length="161" mass="17636">MNKFSNLSTSTPTPISFSLSSNTLDMHSYELWSNAAQSQQQLSSSLTSSNGNGNFNGQDSVVDLVDSLSSLDGYSSLAQNLLLPSRSNNSTLKRQKMIYHQKFGEFGVLEGQFTEPSGVAVNAQGDIIVADTNNHRIQIFDSNGRFRFQFGECGKRDGQLL</sequence>
<dbReference type="InterPro" id="IPR050952">
    <property type="entry name" value="TRIM-NHL_E3_ligases"/>
</dbReference>
<comment type="caution">
    <text evidence="3">The sequence shown here is derived from an EMBL/GenBank/DDBJ whole genome shotgun (WGS) entry which is preliminary data.</text>
</comment>
<dbReference type="Proteomes" id="UP000681720">
    <property type="component" value="Unassembled WGS sequence"/>
</dbReference>
<reference evidence="3" key="1">
    <citation type="submission" date="2021-02" db="EMBL/GenBank/DDBJ databases">
        <authorList>
            <person name="Nowell W R."/>
        </authorList>
    </citation>
    <scope>NUCLEOTIDE SEQUENCE</scope>
</reference>
<dbReference type="AlphaFoldDB" id="A0A8S3JX51"/>
<feature type="repeat" description="NHL" evidence="2">
    <location>
        <begin position="100"/>
        <end position="143"/>
    </location>
</feature>
<evidence type="ECO:0000256" key="1">
    <source>
        <dbReference type="ARBA" id="ARBA00022737"/>
    </source>
</evidence>
<evidence type="ECO:0000313" key="4">
    <source>
        <dbReference type="Proteomes" id="UP000681720"/>
    </source>
</evidence>
<dbReference type="InterPro" id="IPR001258">
    <property type="entry name" value="NHL_repeat"/>
</dbReference>
<protein>
    <recommendedName>
        <fullName evidence="5">Brain tumor protein</fullName>
    </recommendedName>
</protein>
<dbReference type="GO" id="GO:0000209">
    <property type="term" value="P:protein polyubiquitination"/>
    <property type="evidence" value="ECO:0007669"/>
    <property type="project" value="TreeGrafter"/>
</dbReference>